<dbReference type="Proteomes" id="UP000236161">
    <property type="component" value="Unassembled WGS sequence"/>
</dbReference>
<dbReference type="AlphaFoldDB" id="A0A2H9ZUG6"/>
<evidence type="ECO:0000313" key="2">
    <source>
        <dbReference type="Proteomes" id="UP000236161"/>
    </source>
</evidence>
<dbReference type="PANTHER" id="PTHR33167:SF4">
    <property type="entry name" value="TRANSCRIPTION FACTOR, PUTATIVE (DUF863)-RELATED"/>
    <property type="match status" value="1"/>
</dbReference>
<sequence length="825" mass="92850">MGTKIDYKTYFPESKKMRDLNEGTGNCWHPYFVGKSLNDHFYNGAMQNHLSICSGFDKEVLKQTMLEHESIFRKQVYDLHRLYSIQKDMMEKFQEDFLSKFSSLEIPSANISCLSYFGSTCAQPSVENCSSKSGKTRFSAENLSPTSFYESRLQFSSASHVNHAQQGGCDLNSCIRRCPNRMFDLHLPADVYINDEHTEKVDKHLDGSSSLMTTLPFSESCNDNSDVKMKLTVDDFSSCNEGEELNGSNCLADLNQPLKETSLEEETGSFSVQLRARIYGNHNCNCPFRSSDLGLNSAFFHDVDSDGNTSSNVLPVVKEEIIRGGPLSSSESVNFSWTSVVHSAGQQGLCPASGREMQSISFDPIHLKIIEAHQIYGKNPSNSIAVSSSFSVDCNREIEVPNLPQVSTLRKSSGYENRVEDPTVRSSCHLSGFNHGIPADSQSTVINLSCININHDVKGESCFSGTRDGLTVQHNKAASEVLYACESLENTKFSSQADSGLIRIDQSNQVPSELDLHQKKMVVNDLSHASLLNDINLYSFEKHVCVENNRSNFRSYIDLNSEPSLMENQESCQTSNEGLEIKPRQSDLLCVPGDIPLIDLKASNEDIMESTGSFKMDEMLIKEAAENMVNLSMANKPSENFLHLFADIALLNSEITKSNEGCDLFELMTLQLEAMKPEKPWCQPLEREEPREDSLLLARRRRRQAGKKRQKKDFRKDILPGLGKLSRQEAIEDLEAIREMFKASGRPWEVGMVRRKTGRSRMKVLARRRRRSTSAAIATRLLIANGIFDHLEFELKRGCMIQWGRRTRRCRSRRCSPMSISAPLL</sequence>
<dbReference type="Pfam" id="PF05904">
    <property type="entry name" value="DUF863"/>
    <property type="match status" value="2"/>
</dbReference>
<dbReference type="InterPro" id="IPR008581">
    <property type="entry name" value="DUF863_pln"/>
</dbReference>
<proteinExistence type="predicted"/>
<reference evidence="1 2" key="1">
    <citation type="journal article" date="2017" name="Nature">
        <title>The Apostasia genome and the evolution of orchids.</title>
        <authorList>
            <person name="Zhang G.Q."/>
            <person name="Liu K.W."/>
            <person name="Li Z."/>
            <person name="Lohaus R."/>
            <person name="Hsiao Y.Y."/>
            <person name="Niu S.C."/>
            <person name="Wang J.Y."/>
            <person name="Lin Y.C."/>
            <person name="Xu Q."/>
            <person name="Chen L.J."/>
            <person name="Yoshida K."/>
            <person name="Fujiwara S."/>
            <person name="Wang Z.W."/>
            <person name="Zhang Y.Q."/>
            <person name="Mitsuda N."/>
            <person name="Wang M."/>
            <person name="Liu G.H."/>
            <person name="Pecoraro L."/>
            <person name="Huang H.X."/>
            <person name="Xiao X.J."/>
            <person name="Lin M."/>
            <person name="Wu X.Y."/>
            <person name="Wu W.L."/>
            <person name="Chen Y.Y."/>
            <person name="Chang S.B."/>
            <person name="Sakamoto S."/>
            <person name="Ohme-Takagi M."/>
            <person name="Yagi M."/>
            <person name="Zeng S.J."/>
            <person name="Shen C.Y."/>
            <person name="Yeh C.M."/>
            <person name="Luo Y.B."/>
            <person name="Tsai W.C."/>
            <person name="Van de Peer Y."/>
            <person name="Liu Z.J."/>
        </authorList>
    </citation>
    <scope>NUCLEOTIDE SEQUENCE [LARGE SCALE GENOMIC DNA]</scope>
    <source>
        <strain evidence="2">cv. Shenzhen</strain>
        <tissue evidence="1">Stem</tissue>
    </source>
</reference>
<dbReference type="PANTHER" id="PTHR33167">
    <property type="entry name" value="TRANSCRIPTION FACTOR, PUTATIVE (DUF863)-RELATED"/>
    <property type="match status" value="1"/>
</dbReference>
<accession>A0A2H9ZUG6</accession>
<protein>
    <submittedName>
        <fullName evidence="1">Uncharacterized protein</fullName>
    </submittedName>
</protein>
<organism evidence="1 2">
    <name type="scientific">Apostasia shenzhenica</name>
    <dbReference type="NCBI Taxonomy" id="1088818"/>
    <lineage>
        <taxon>Eukaryota</taxon>
        <taxon>Viridiplantae</taxon>
        <taxon>Streptophyta</taxon>
        <taxon>Embryophyta</taxon>
        <taxon>Tracheophyta</taxon>
        <taxon>Spermatophyta</taxon>
        <taxon>Magnoliopsida</taxon>
        <taxon>Liliopsida</taxon>
        <taxon>Asparagales</taxon>
        <taxon>Orchidaceae</taxon>
        <taxon>Apostasioideae</taxon>
        <taxon>Apostasia</taxon>
    </lineage>
</organism>
<keyword evidence="2" id="KW-1185">Reference proteome</keyword>
<evidence type="ECO:0000313" key="1">
    <source>
        <dbReference type="EMBL" id="PKA46934.1"/>
    </source>
</evidence>
<name>A0A2H9ZUG6_9ASPA</name>
<dbReference type="EMBL" id="KZ453624">
    <property type="protein sequence ID" value="PKA46934.1"/>
    <property type="molecule type" value="Genomic_DNA"/>
</dbReference>
<dbReference type="OrthoDB" id="630817at2759"/>
<gene>
    <name evidence="1" type="ORF">AXF42_Ash020919</name>
</gene>